<comment type="similarity">
    <text evidence="2">Belongs to the G-protein coupled receptor 4 family.</text>
</comment>
<keyword evidence="7 11" id="KW-0472">Membrane</keyword>
<evidence type="ECO:0000256" key="9">
    <source>
        <dbReference type="ARBA" id="ARBA00023224"/>
    </source>
</evidence>
<feature type="transmembrane region" description="Helical" evidence="11">
    <location>
        <begin position="263"/>
        <end position="284"/>
    </location>
</feature>
<evidence type="ECO:0000256" key="6">
    <source>
        <dbReference type="ARBA" id="ARBA00023040"/>
    </source>
</evidence>
<feature type="transmembrane region" description="Helical" evidence="11">
    <location>
        <begin position="201"/>
        <end position="230"/>
    </location>
</feature>
<dbReference type="AlphaFoldDB" id="M2QT64"/>
<dbReference type="HOGENOM" id="CLU_027592_0_2_1"/>
<keyword evidence="5 11" id="KW-1133">Transmembrane helix</keyword>
<evidence type="ECO:0000256" key="2">
    <source>
        <dbReference type="ARBA" id="ARBA00011085"/>
    </source>
</evidence>
<accession>M2QT64</accession>
<keyword evidence="6" id="KW-0297">G-protein coupled receptor</keyword>
<dbReference type="PANTHER" id="PTHR28097">
    <property type="entry name" value="PHEROMONE A FACTOR RECEPTOR"/>
    <property type="match status" value="1"/>
</dbReference>
<evidence type="ECO:0000313" key="13">
    <source>
        <dbReference type="Proteomes" id="UP000016930"/>
    </source>
</evidence>
<reference evidence="12 13" key="1">
    <citation type="journal article" date="2012" name="Proc. Natl. Acad. Sci. U.S.A.">
        <title>Comparative genomics of Ceriporiopsis subvermispora and Phanerochaete chrysosporium provide insight into selective ligninolysis.</title>
        <authorList>
            <person name="Fernandez-Fueyo E."/>
            <person name="Ruiz-Duenas F.J."/>
            <person name="Ferreira P."/>
            <person name="Floudas D."/>
            <person name="Hibbett D.S."/>
            <person name="Canessa P."/>
            <person name="Larrondo L.F."/>
            <person name="James T.Y."/>
            <person name="Seelenfreund D."/>
            <person name="Lobos S."/>
            <person name="Polanco R."/>
            <person name="Tello M."/>
            <person name="Honda Y."/>
            <person name="Watanabe T."/>
            <person name="Watanabe T."/>
            <person name="Ryu J.S."/>
            <person name="Kubicek C.P."/>
            <person name="Schmoll M."/>
            <person name="Gaskell J."/>
            <person name="Hammel K.E."/>
            <person name="St John F.J."/>
            <person name="Vanden Wymelenberg A."/>
            <person name="Sabat G."/>
            <person name="Splinter BonDurant S."/>
            <person name="Syed K."/>
            <person name="Yadav J.S."/>
            <person name="Doddapaneni H."/>
            <person name="Subramanian V."/>
            <person name="Lavin J.L."/>
            <person name="Oguiza J.A."/>
            <person name="Perez G."/>
            <person name="Pisabarro A.G."/>
            <person name="Ramirez L."/>
            <person name="Santoyo F."/>
            <person name="Master E."/>
            <person name="Coutinho P.M."/>
            <person name="Henrissat B."/>
            <person name="Lombard V."/>
            <person name="Magnuson J.K."/>
            <person name="Kuees U."/>
            <person name="Hori C."/>
            <person name="Igarashi K."/>
            <person name="Samejima M."/>
            <person name="Held B.W."/>
            <person name="Barry K.W."/>
            <person name="LaButti K.M."/>
            <person name="Lapidus A."/>
            <person name="Lindquist E.A."/>
            <person name="Lucas S.M."/>
            <person name="Riley R."/>
            <person name="Salamov A.A."/>
            <person name="Hoffmeister D."/>
            <person name="Schwenk D."/>
            <person name="Hadar Y."/>
            <person name="Yarden O."/>
            <person name="de Vries R.P."/>
            <person name="Wiebenga A."/>
            <person name="Stenlid J."/>
            <person name="Eastwood D."/>
            <person name="Grigoriev I.V."/>
            <person name="Berka R.M."/>
            <person name="Blanchette R.A."/>
            <person name="Kersten P."/>
            <person name="Martinez A.T."/>
            <person name="Vicuna R."/>
            <person name="Cullen D."/>
        </authorList>
    </citation>
    <scope>NUCLEOTIDE SEQUENCE [LARGE SCALE GENOMIC DNA]</scope>
    <source>
        <strain evidence="12 13">B</strain>
    </source>
</reference>
<gene>
    <name evidence="12" type="primary">CsSTE3.4</name>
    <name evidence="12" type="ORF">CERSUDRAFT_172172</name>
</gene>
<evidence type="ECO:0000256" key="4">
    <source>
        <dbReference type="ARBA" id="ARBA00022692"/>
    </source>
</evidence>
<evidence type="ECO:0000256" key="1">
    <source>
        <dbReference type="ARBA" id="ARBA00004141"/>
    </source>
</evidence>
<keyword evidence="13" id="KW-1185">Reference proteome</keyword>
<feature type="region of interest" description="Disordered" evidence="10">
    <location>
        <begin position="380"/>
        <end position="433"/>
    </location>
</feature>
<comment type="subcellular location">
    <subcellularLocation>
        <location evidence="1">Membrane</location>
        <topology evidence="1">Multi-pass membrane protein</topology>
    </subcellularLocation>
</comment>
<feature type="transmembrane region" description="Helical" evidence="11">
    <location>
        <begin position="29"/>
        <end position="50"/>
    </location>
</feature>
<keyword evidence="9" id="KW-0807">Transducer</keyword>
<keyword evidence="4 11" id="KW-0812">Transmembrane</keyword>
<keyword evidence="3" id="KW-0589">Pheromone response</keyword>
<dbReference type="InterPro" id="IPR001546">
    <property type="entry name" value="GPCR_Pheromne_A_rcpt"/>
</dbReference>
<protein>
    <submittedName>
        <fullName evidence="12">STE3-like pheromone receptor B mating type</fullName>
    </submittedName>
</protein>
<dbReference type="GO" id="GO:0004933">
    <property type="term" value="F:mating-type a-factor pheromone receptor activity"/>
    <property type="evidence" value="ECO:0007669"/>
    <property type="project" value="InterPro"/>
</dbReference>
<dbReference type="GO" id="GO:0005886">
    <property type="term" value="C:plasma membrane"/>
    <property type="evidence" value="ECO:0007669"/>
    <property type="project" value="TreeGrafter"/>
</dbReference>
<feature type="transmembrane region" description="Helical" evidence="11">
    <location>
        <begin position="110"/>
        <end position="128"/>
    </location>
</feature>
<dbReference type="InterPro" id="IPR001499">
    <property type="entry name" value="GPCR_STE3"/>
</dbReference>
<evidence type="ECO:0000313" key="12">
    <source>
        <dbReference type="EMBL" id="EMD35235.1"/>
    </source>
</evidence>
<dbReference type="EMBL" id="KB445801">
    <property type="protein sequence ID" value="EMD35235.1"/>
    <property type="molecule type" value="Genomic_DNA"/>
</dbReference>
<dbReference type="PRINTS" id="PR00899">
    <property type="entry name" value="GPCRSTE3"/>
</dbReference>
<dbReference type="GO" id="GO:0000750">
    <property type="term" value="P:pheromone-dependent signal transduction involved in conjugation with cellular fusion"/>
    <property type="evidence" value="ECO:0007669"/>
    <property type="project" value="TreeGrafter"/>
</dbReference>
<name>M2QT64_CERS8</name>
<evidence type="ECO:0000256" key="3">
    <source>
        <dbReference type="ARBA" id="ARBA00022507"/>
    </source>
</evidence>
<evidence type="ECO:0000256" key="10">
    <source>
        <dbReference type="SAM" id="MobiDB-lite"/>
    </source>
</evidence>
<dbReference type="PRINTS" id="PR00900">
    <property type="entry name" value="PHEROMONEAR"/>
</dbReference>
<dbReference type="CDD" id="cd14966">
    <property type="entry name" value="7tmD_STE3"/>
    <property type="match status" value="1"/>
</dbReference>
<dbReference type="Proteomes" id="UP000016930">
    <property type="component" value="Unassembled WGS sequence"/>
</dbReference>
<evidence type="ECO:0000256" key="11">
    <source>
        <dbReference type="SAM" id="Phobius"/>
    </source>
</evidence>
<evidence type="ECO:0000256" key="5">
    <source>
        <dbReference type="ARBA" id="ARBA00022989"/>
    </source>
</evidence>
<proteinExistence type="inferred from homology"/>
<organism evidence="12 13">
    <name type="scientific">Ceriporiopsis subvermispora (strain B)</name>
    <name type="common">White-rot fungus</name>
    <name type="synonym">Gelatoporia subvermispora</name>
    <dbReference type="NCBI Taxonomy" id="914234"/>
    <lineage>
        <taxon>Eukaryota</taxon>
        <taxon>Fungi</taxon>
        <taxon>Dikarya</taxon>
        <taxon>Basidiomycota</taxon>
        <taxon>Agaricomycotina</taxon>
        <taxon>Agaricomycetes</taxon>
        <taxon>Polyporales</taxon>
        <taxon>Gelatoporiaceae</taxon>
        <taxon>Gelatoporia</taxon>
    </lineage>
</organism>
<feature type="transmembrane region" description="Helical" evidence="11">
    <location>
        <begin position="6"/>
        <end position="22"/>
    </location>
</feature>
<feature type="transmembrane region" description="Helical" evidence="11">
    <location>
        <begin position="148"/>
        <end position="180"/>
    </location>
</feature>
<keyword evidence="8 12" id="KW-0675">Receptor</keyword>
<feature type="compositionally biased region" description="Pro residues" evidence="10">
    <location>
        <begin position="396"/>
        <end position="407"/>
    </location>
</feature>
<evidence type="ECO:0000256" key="8">
    <source>
        <dbReference type="ARBA" id="ARBA00023170"/>
    </source>
</evidence>
<evidence type="ECO:0000256" key="7">
    <source>
        <dbReference type="ARBA" id="ARBA00023136"/>
    </source>
</evidence>
<feature type="transmembrane region" description="Helical" evidence="11">
    <location>
        <begin position="70"/>
        <end position="89"/>
    </location>
</feature>
<dbReference type="OrthoDB" id="2874149at2759"/>
<dbReference type="Pfam" id="PF02076">
    <property type="entry name" value="STE3"/>
    <property type="match status" value="1"/>
</dbReference>
<dbReference type="PANTHER" id="PTHR28097:SF1">
    <property type="entry name" value="PHEROMONE A FACTOR RECEPTOR"/>
    <property type="match status" value="1"/>
</dbReference>
<sequence length="433" mass="48445">MHPEFPYVALFAAACLLVPLPWHWRARNIATLSIIAWLFVIDVIYAVDAIVWKHSVDIVIPVWCDITTKIIIGSNIALPAASMCVSIHLEQVSSIRQVSFTKASKRRRQIIELVLCWLVPAIWMALHYCVQGHRFDILEDYGCRPTTYVSIPAIFLIWVPPLMMAVVAMVCSGLAFYHFLRQRISFARHLQSTNSGLNTSRYLRLMAMSIVEMLLGIAATSATLAFSVIWDMRPWTNWANVHWDFSRIDLYATFGTPPFILTYYYVLWWIPPASSFIFFFFFAFGQEAMKEYQACFSWVLLHVFKIQPGAPAKPSFAKFSFNLRSQSHRPTASACSSTSPGAGASAATAPAMNQLEKNESYLLASSAESDHSILDLSYDKEEGEKGVNTPTDDVPPAYPQSAPPSPLEPADLAARTTAFDRPGSALDASQHTE</sequence>